<comment type="caution">
    <text evidence="3">The sequence shown here is derived from an EMBL/GenBank/DDBJ whole genome shotgun (WGS) entry which is preliminary data.</text>
</comment>
<evidence type="ECO:0000256" key="1">
    <source>
        <dbReference type="SAM" id="MobiDB-lite"/>
    </source>
</evidence>
<proteinExistence type="predicted"/>
<accession>A0A9Q1LJJ0</accession>
<gene>
    <name evidence="3" type="ORF">K7X08_034565</name>
</gene>
<keyword evidence="2" id="KW-1133">Transmembrane helix</keyword>
<evidence type="ECO:0000313" key="4">
    <source>
        <dbReference type="Proteomes" id="UP001152561"/>
    </source>
</evidence>
<keyword evidence="2" id="KW-0472">Membrane</keyword>
<feature type="transmembrane region" description="Helical" evidence="2">
    <location>
        <begin position="92"/>
        <end position="113"/>
    </location>
</feature>
<keyword evidence="4" id="KW-1185">Reference proteome</keyword>
<dbReference type="EMBL" id="JAJAGQ010000018">
    <property type="protein sequence ID" value="KAJ8536164.1"/>
    <property type="molecule type" value="Genomic_DNA"/>
</dbReference>
<evidence type="ECO:0000256" key="2">
    <source>
        <dbReference type="SAM" id="Phobius"/>
    </source>
</evidence>
<feature type="compositionally biased region" description="Polar residues" evidence="1">
    <location>
        <begin position="20"/>
        <end position="34"/>
    </location>
</feature>
<protein>
    <submittedName>
        <fullName evidence="3">Uncharacterized protein</fullName>
    </submittedName>
</protein>
<evidence type="ECO:0000313" key="3">
    <source>
        <dbReference type="EMBL" id="KAJ8536164.1"/>
    </source>
</evidence>
<reference evidence="4" key="1">
    <citation type="journal article" date="2023" name="Proc. Natl. Acad. Sci. U.S.A.">
        <title>Genomic and structural basis for evolution of tropane alkaloid biosynthesis.</title>
        <authorList>
            <person name="Wanga Y.-J."/>
            <person name="Taina T."/>
            <person name="Yua J.-Y."/>
            <person name="Lia J."/>
            <person name="Xua B."/>
            <person name="Chenc J."/>
            <person name="D'Auriad J.C."/>
            <person name="Huanga J.-P."/>
            <person name="Huanga S.-X."/>
        </authorList>
    </citation>
    <scope>NUCLEOTIDE SEQUENCE [LARGE SCALE GENOMIC DNA]</scope>
    <source>
        <strain evidence="4">cv. KIB-2019</strain>
    </source>
</reference>
<name>A0A9Q1LJJ0_9SOLA</name>
<feature type="compositionally biased region" description="Basic and acidic residues" evidence="1">
    <location>
        <begin position="7"/>
        <end position="18"/>
    </location>
</feature>
<feature type="region of interest" description="Disordered" evidence="1">
    <location>
        <begin position="1"/>
        <end position="43"/>
    </location>
</feature>
<dbReference type="AlphaFoldDB" id="A0A9Q1LJJ0"/>
<keyword evidence="2" id="KW-0812">Transmembrane</keyword>
<dbReference type="Proteomes" id="UP001152561">
    <property type="component" value="Unassembled WGS sequence"/>
</dbReference>
<organism evidence="3 4">
    <name type="scientific">Anisodus acutangulus</name>
    <dbReference type="NCBI Taxonomy" id="402998"/>
    <lineage>
        <taxon>Eukaryota</taxon>
        <taxon>Viridiplantae</taxon>
        <taxon>Streptophyta</taxon>
        <taxon>Embryophyta</taxon>
        <taxon>Tracheophyta</taxon>
        <taxon>Spermatophyta</taxon>
        <taxon>Magnoliopsida</taxon>
        <taxon>eudicotyledons</taxon>
        <taxon>Gunneridae</taxon>
        <taxon>Pentapetalae</taxon>
        <taxon>asterids</taxon>
        <taxon>lamiids</taxon>
        <taxon>Solanales</taxon>
        <taxon>Solanaceae</taxon>
        <taxon>Solanoideae</taxon>
        <taxon>Hyoscyameae</taxon>
        <taxon>Anisodus</taxon>
    </lineage>
</organism>
<sequence>MVQEAEVQCRGRSHEEVVTSRASETSHTLRNSETAVADKSDSSNNFELVSKDFIADVEKNQRGRGANGSGSLACQPRTLDKNSAVTLKRPSISLSTTCVISCLPLLLLFSLGLRLVTFKNTIKQSCMKNISKEHEKSSWKS</sequence>